<dbReference type="InterPro" id="IPR053376">
    <property type="entry name" value="Serine_acetyltransferase"/>
</dbReference>
<gene>
    <name evidence="10" type="ORF">GCM10017566_45210</name>
</gene>
<evidence type="ECO:0000256" key="7">
    <source>
        <dbReference type="ARBA" id="ARBA00023315"/>
    </source>
</evidence>
<evidence type="ECO:0000256" key="5">
    <source>
        <dbReference type="ARBA" id="ARBA00022679"/>
    </source>
</evidence>
<dbReference type="CDD" id="cd03354">
    <property type="entry name" value="LbH_SAT"/>
    <property type="match status" value="1"/>
</dbReference>
<evidence type="ECO:0000256" key="2">
    <source>
        <dbReference type="ARBA" id="ARBA00007274"/>
    </source>
</evidence>
<evidence type="ECO:0000256" key="1">
    <source>
        <dbReference type="ARBA" id="ARBA00004876"/>
    </source>
</evidence>
<keyword evidence="5" id="KW-0808">Transferase</keyword>
<accession>A0A8H9MDW2</accession>
<dbReference type="EMBL" id="BNAV01000006">
    <property type="protein sequence ID" value="GHF66384.1"/>
    <property type="molecule type" value="Genomic_DNA"/>
</dbReference>
<keyword evidence="6" id="KW-0198">Cysteine biosynthesis</keyword>
<keyword evidence="4" id="KW-0028">Amino-acid biosynthesis</keyword>
<evidence type="ECO:0000256" key="3">
    <source>
        <dbReference type="ARBA" id="ARBA00013266"/>
    </source>
</evidence>
<feature type="compositionally biased region" description="Basic and acidic residues" evidence="9">
    <location>
        <begin position="28"/>
        <end position="40"/>
    </location>
</feature>
<evidence type="ECO:0000313" key="10">
    <source>
        <dbReference type="EMBL" id="GHF66384.1"/>
    </source>
</evidence>
<dbReference type="InterPro" id="IPR001451">
    <property type="entry name" value="Hexapep"/>
</dbReference>
<keyword evidence="11" id="KW-1185">Reference proteome</keyword>
<proteinExistence type="inferred from homology"/>
<evidence type="ECO:0000256" key="4">
    <source>
        <dbReference type="ARBA" id="ARBA00022605"/>
    </source>
</evidence>
<comment type="caution">
    <text evidence="10">The sequence shown here is derived from an EMBL/GenBank/DDBJ whole genome shotgun (WGS) entry which is preliminary data.</text>
</comment>
<reference evidence="10" key="1">
    <citation type="journal article" date="2014" name="Int. J. Syst. Evol. Microbiol.">
        <title>Complete genome sequence of Corynebacterium casei LMG S-19264T (=DSM 44701T), isolated from a smear-ripened cheese.</title>
        <authorList>
            <consortium name="US DOE Joint Genome Institute (JGI-PGF)"/>
            <person name="Walter F."/>
            <person name="Albersmeier A."/>
            <person name="Kalinowski J."/>
            <person name="Ruckert C."/>
        </authorList>
    </citation>
    <scope>NUCLEOTIDE SEQUENCE</scope>
    <source>
        <strain evidence="10">CGMCC 4.7679</strain>
    </source>
</reference>
<dbReference type="GO" id="GO:0009001">
    <property type="term" value="F:serine O-acetyltransferase activity"/>
    <property type="evidence" value="ECO:0007669"/>
    <property type="project" value="UniProtKB-EC"/>
</dbReference>
<feature type="compositionally biased region" description="Basic and acidic residues" evidence="9">
    <location>
        <begin position="1"/>
        <end position="13"/>
    </location>
</feature>
<dbReference type="Gene3D" id="2.160.10.10">
    <property type="entry name" value="Hexapeptide repeat proteins"/>
    <property type="match status" value="1"/>
</dbReference>
<dbReference type="Pfam" id="PF00132">
    <property type="entry name" value="Hexapep"/>
    <property type="match status" value="1"/>
</dbReference>
<dbReference type="NCBIfam" id="NF041874">
    <property type="entry name" value="EPS_EpsC"/>
    <property type="match status" value="1"/>
</dbReference>
<keyword evidence="7" id="KW-0012">Acyltransferase</keyword>
<evidence type="ECO:0000256" key="9">
    <source>
        <dbReference type="SAM" id="MobiDB-lite"/>
    </source>
</evidence>
<dbReference type="Proteomes" id="UP000658656">
    <property type="component" value="Unassembled WGS sequence"/>
</dbReference>
<dbReference type="InterPro" id="IPR042122">
    <property type="entry name" value="Ser_AcTrfase_N_sf"/>
</dbReference>
<organism evidence="10 11">
    <name type="scientific">Amycolatopsis bartoniae</name>
    <dbReference type="NCBI Taxonomy" id="941986"/>
    <lineage>
        <taxon>Bacteria</taxon>
        <taxon>Bacillati</taxon>
        <taxon>Actinomycetota</taxon>
        <taxon>Actinomycetes</taxon>
        <taxon>Pseudonocardiales</taxon>
        <taxon>Pseudonocardiaceae</taxon>
        <taxon>Amycolatopsis</taxon>
    </lineage>
</organism>
<name>A0A8H9MDW2_9PSEU</name>
<reference evidence="10" key="2">
    <citation type="submission" date="2020-09" db="EMBL/GenBank/DDBJ databases">
        <authorList>
            <person name="Sun Q."/>
            <person name="Zhou Y."/>
        </authorList>
    </citation>
    <scope>NUCLEOTIDE SEQUENCE</scope>
    <source>
        <strain evidence="10">CGMCC 4.7679</strain>
    </source>
</reference>
<dbReference type="InterPro" id="IPR045304">
    <property type="entry name" value="LbH_SAT"/>
</dbReference>
<feature type="region of interest" description="Disordered" evidence="9">
    <location>
        <begin position="1"/>
        <end position="40"/>
    </location>
</feature>
<protein>
    <recommendedName>
        <fullName evidence="3">serine O-acetyltransferase</fullName>
        <ecNumber evidence="3">2.3.1.30</ecNumber>
    </recommendedName>
</protein>
<evidence type="ECO:0000313" key="11">
    <source>
        <dbReference type="Proteomes" id="UP000658656"/>
    </source>
</evidence>
<comment type="pathway">
    <text evidence="1">Amino-acid biosynthesis; L-cysteine biosynthesis; L-cysteine from L-serine: step 1/2.</text>
</comment>
<dbReference type="SUPFAM" id="SSF51161">
    <property type="entry name" value="Trimeric LpxA-like enzymes"/>
    <property type="match status" value="1"/>
</dbReference>
<dbReference type="AlphaFoldDB" id="A0A8H9MDW2"/>
<sequence>MLRADETHADAGTRGRSAPGAGAVKAATTDDTRDGSRERTERVFGEGTIGPVQRMREDLETIMARDPSIHSAVEALFHSTLPAVWLHRAAHRLHRAHHRVIARALTNLARVLTGVELHPGATVGRRFFIDHGTGVVIGETAVIGDDVTIYQQVTLGAVGWWRDVERPPGARRHPRVGDRCVFGAGAQVLGPVTIGDDVLICATSLVVTDVAPGDKVVAAPAVRQEDVR</sequence>
<evidence type="ECO:0000256" key="6">
    <source>
        <dbReference type="ARBA" id="ARBA00023192"/>
    </source>
</evidence>
<dbReference type="EC" id="2.3.1.30" evidence="3"/>
<dbReference type="Gene3D" id="1.10.3130.10">
    <property type="entry name" value="serine acetyltransferase, domain 1"/>
    <property type="match status" value="1"/>
</dbReference>
<dbReference type="InterPro" id="IPR011004">
    <property type="entry name" value="Trimer_LpxA-like_sf"/>
</dbReference>
<comment type="catalytic activity">
    <reaction evidence="8">
        <text>L-serine + acetyl-CoA = O-acetyl-L-serine + CoA</text>
        <dbReference type="Rhea" id="RHEA:24560"/>
        <dbReference type="ChEBI" id="CHEBI:33384"/>
        <dbReference type="ChEBI" id="CHEBI:57287"/>
        <dbReference type="ChEBI" id="CHEBI:57288"/>
        <dbReference type="ChEBI" id="CHEBI:58340"/>
        <dbReference type="EC" id="2.3.1.30"/>
    </reaction>
</comment>
<dbReference type="PANTHER" id="PTHR42811">
    <property type="entry name" value="SERINE ACETYLTRANSFERASE"/>
    <property type="match status" value="1"/>
</dbReference>
<evidence type="ECO:0000256" key="8">
    <source>
        <dbReference type="ARBA" id="ARBA00049486"/>
    </source>
</evidence>
<comment type="similarity">
    <text evidence="2">Belongs to the transferase hexapeptide repeat family.</text>
</comment>
<dbReference type="GO" id="GO:0019344">
    <property type="term" value="P:cysteine biosynthetic process"/>
    <property type="evidence" value="ECO:0007669"/>
    <property type="project" value="UniProtKB-KW"/>
</dbReference>